<feature type="compositionally biased region" description="Low complexity" evidence="1">
    <location>
        <begin position="1135"/>
        <end position="1148"/>
    </location>
</feature>
<evidence type="ECO:0000313" key="5">
    <source>
        <dbReference type="Proteomes" id="UP000327044"/>
    </source>
</evidence>
<feature type="compositionally biased region" description="Polar residues" evidence="1">
    <location>
        <begin position="349"/>
        <end position="361"/>
    </location>
</feature>
<dbReference type="Gene3D" id="2.30.30.140">
    <property type="match status" value="5"/>
</dbReference>
<evidence type="ECO:0000313" key="3">
    <source>
        <dbReference type="EMBL" id="JAV59259.1"/>
    </source>
</evidence>
<dbReference type="PANTHER" id="PTHR22948">
    <property type="entry name" value="TUDOR DOMAIN CONTAINING PROTEIN"/>
    <property type="match status" value="1"/>
</dbReference>
<evidence type="ECO:0000256" key="1">
    <source>
        <dbReference type="SAM" id="MobiDB-lite"/>
    </source>
</evidence>
<dbReference type="InterPro" id="IPR035979">
    <property type="entry name" value="RBD_domain_sf"/>
</dbReference>
<dbReference type="GO" id="GO:0003676">
    <property type="term" value="F:nucleic acid binding"/>
    <property type="evidence" value="ECO:0007669"/>
    <property type="project" value="InterPro"/>
</dbReference>
<proteinExistence type="predicted"/>
<feature type="compositionally biased region" description="Polar residues" evidence="1">
    <location>
        <begin position="274"/>
        <end position="286"/>
    </location>
</feature>
<gene>
    <name evidence="4" type="ORF">PPYR_00993</name>
</gene>
<feature type="region of interest" description="Disordered" evidence="1">
    <location>
        <begin position="559"/>
        <end position="585"/>
    </location>
</feature>
<feature type="region of interest" description="Disordered" evidence="1">
    <location>
        <begin position="1126"/>
        <end position="1165"/>
    </location>
</feature>
<sequence length="1362" mass="154052">MATKSSPSIRFTNIPSHYDRTKLYNIFSKYGKVKKLFIQPEYEYGNVYLETAEICEKTYKDLKSNCELNLTLLQPRTNSEHSNDNSSNHNSSSSRENGHNDVDTSVVKNFVDVFGRLVTTLQDDDGNLYVSLNELKRSGFELFEVGTLPSREGSHIHNQQKLEQFKIYMKSKAAEFMSQVRYSISTETLDEIIESEKKSFFSDRGGTNSTTRRSFDNAERDRSRSRPRLQSGRSSHNETGKSYYNEQRNTDSFHSSRNGTTNSDGNERYRNQNRRSFSDINRSDNNLKGFGIKREQHYDNESNVSRISVESERVNNIKPLTQMPISLNKPQEEDDGTYVVKDVQPDTPKLSTSTPIKTENVNPPAELRKPHIASPIQQVVDTPEKKIKRSLVIETVCDAGVFQFCETTSDHTFTGFALPDGFDKEFETLSEIGLNSAKNPKYLPKIGDIVGVDHDGDVARGLILSRTRDQYRCALIDYGITSEKSQVRQLQEKYTLLPEFSFECEAEMNTIKKLQLYTGAIKLSIKSPCKISLCLESGETYEFIGKPIHSQLKVKESNIADPKTIPSPKTEEAPTEAASSATSQEKPVHKADEIIFTPRKLVIEDLCDRGTFDFIEKTGDNTFTCFVCPEKYLMDLNLLDMIYKDTKVDKSFKPCVGDLVAANAADEGLVRGIVLNTLSDQYECALIDYGTIQKVVDVRALPEKYMNIPEFVCECKVDPEIIKDLENVKNSCIQIKSPCTLTIKPNSGKEFVAKGFHWNPLKQKPSETKRESLVRRMSIDETTSNGVFQFAERIDVNTFLGCVIPSHLQKLIEDLQEIDKDSQKNPPFNPNIGDIVAAPSIYGFARAQVIDYLNNQFTCAFIDYGYVKQVEQVRCLSDKYTMIPEFAFQCTADPKIIEDLQNFSCQALQIKAPGILSVKLENGEQHVLEGYRWKPTKAHMNTFKTINKCETYKRPGNVSLNDGDKVLLVRTLDNGLLVRNRECHITFTAVTQELANYQGKSYEQPQVGCLAVCNFHDNQLYRVVINKIDGATATLDYIDYGNVDTSPVSDLKTINEKLATMNNTLANIHLKGFVKQKFNTEMLTFLANCSDRREKFNACKIPGEEFYDLIGADGVSLTEKLNKLQKNQMEDRSTTPKSQTQKKTVTPKSQEKSKSVSFNLEESTTPTSQRVKDSVCRLEDVVKFDVKPGDLKLLCTYVGHLNEGLVSFCKADEETNMLLDFVTETVTKCMETDTCVSYSPSLGEVCLAKFEGDWFRAAVVKIVDNKFRVYFVDYGNHHVACISDLRKLPPELSKAKALAMMCKLDGIMKDNAQTVNDRLLSRLKDDIVESEIYHATISSVSDNLYYLIIPSLMKQWKADGLV</sequence>
<feature type="compositionally biased region" description="Basic and acidic residues" evidence="1">
    <location>
        <begin position="213"/>
        <end position="224"/>
    </location>
</feature>
<protein>
    <recommendedName>
        <fullName evidence="2">Tudor domain-containing protein</fullName>
    </recommendedName>
</protein>
<name>A0A1Y1KCS0_PHOPY</name>
<dbReference type="Pfam" id="PF00567">
    <property type="entry name" value="TUDOR"/>
    <property type="match status" value="5"/>
</dbReference>
<reference evidence="3" key="1">
    <citation type="journal article" date="2016" name="Sci. Rep.">
        <title>Molecular characterization of firefly nuptial gifts: a multi-omics approach sheds light on postcopulatory sexual selection.</title>
        <authorList>
            <person name="Al-Wathiqui N."/>
            <person name="Fallon T.R."/>
            <person name="South A."/>
            <person name="Weng J.K."/>
            <person name="Lewis S.M."/>
        </authorList>
    </citation>
    <scope>NUCLEOTIDE SEQUENCE</scope>
</reference>
<dbReference type="Proteomes" id="UP000327044">
    <property type="component" value="Unassembled WGS sequence"/>
</dbReference>
<dbReference type="PANTHER" id="PTHR22948:SF76">
    <property type="entry name" value="FI20010P1-RELATED"/>
    <property type="match status" value="1"/>
</dbReference>
<dbReference type="FunFam" id="2.30.30.140:FF:000018">
    <property type="entry name" value="Serine/threonine-protein kinase 31"/>
    <property type="match status" value="1"/>
</dbReference>
<feature type="region of interest" description="Disordered" evidence="1">
    <location>
        <begin position="342"/>
        <end position="367"/>
    </location>
</feature>
<dbReference type="Gene3D" id="3.30.70.330">
    <property type="match status" value="1"/>
</dbReference>
<feature type="compositionally biased region" description="Polar residues" evidence="1">
    <location>
        <begin position="240"/>
        <end position="264"/>
    </location>
</feature>
<feature type="compositionally biased region" description="Low complexity" evidence="1">
    <location>
        <begin position="84"/>
        <end position="95"/>
    </location>
</feature>
<evidence type="ECO:0000259" key="2">
    <source>
        <dbReference type="PROSITE" id="PS50304"/>
    </source>
</evidence>
<feature type="region of interest" description="Disordered" evidence="1">
    <location>
        <begin position="200"/>
        <end position="286"/>
    </location>
</feature>
<dbReference type="SUPFAM" id="SSF63748">
    <property type="entry name" value="Tudor/PWWP/MBT"/>
    <property type="match status" value="5"/>
</dbReference>
<dbReference type="PROSITE" id="PS50304">
    <property type="entry name" value="TUDOR"/>
    <property type="match status" value="2"/>
</dbReference>
<organism evidence="3">
    <name type="scientific">Photinus pyralis</name>
    <name type="common">Common eastern firefly</name>
    <name type="synonym">Lampyris pyralis</name>
    <dbReference type="NCBI Taxonomy" id="7054"/>
    <lineage>
        <taxon>Eukaryota</taxon>
        <taxon>Metazoa</taxon>
        <taxon>Ecdysozoa</taxon>
        <taxon>Arthropoda</taxon>
        <taxon>Hexapoda</taxon>
        <taxon>Insecta</taxon>
        <taxon>Pterygota</taxon>
        <taxon>Neoptera</taxon>
        <taxon>Endopterygota</taxon>
        <taxon>Coleoptera</taxon>
        <taxon>Polyphaga</taxon>
        <taxon>Elateriformia</taxon>
        <taxon>Elateroidea</taxon>
        <taxon>Lampyridae</taxon>
        <taxon>Lampyrinae</taxon>
        <taxon>Photinus</taxon>
    </lineage>
</organism>
<dbReference type="InterPro" id="IPR002999">
    <property type="entry name" value="Tudor"/>
</dbReference>
<evidence type="ECO:0000313" key="4">
    <source>
        <dbReference type="EMBL" id="KAB0804023.1"/>
    </source>
</evidence>
<feature type="domain" description="Tudor" evidence="2">
    <location>
        <begin position="1004"/>
        <end position="1061"/>
    </location>
</feature>
<feature type="compositionally biased region" description="Polar residues" evidence="1">
    <location>
        <begin position="1155"/>
        <end position="1165"/>
    </location>
</feature>
<dbReference type="InterPro" id="IPR050621">
    <property type="entry name" value="Tudor_domain_containing"/>
</dbReference>
<feature type="domain" description="Tudor" evidence="2">
    <location>
        <begin position="1239"/>
        <end position="1295"/>
    </location>
</feature>
<reference evidence="4" key="3">
    <citation type="submission" date="2019-08" db="EMBL/GenBank/DDBJ databases">
        <authorList>
            <consortium name="Photinus pyralis genome working group"/>
            <person name="Fallon T.R."/>
            <person name="Sander Lower S.E."/>
            <person name="Weng J.-K."/>
        </authorList>
    </citation>
    <scope>NUCLEOTIDE SEQUENCE</scope>
    <source>
        <strain evidence="4">1611_PpyrPB1</strain>
        <tissue evidence="4">Whole body</tissue>
    </source>
</reference>
<dbReference type="EMBL" id="VVIM01000001">
    <property type="protein sequence ID" value="KAB0804023.1"/>
    <property type="molecule type" value="Genomic_DNA"/>
</dbReference>
<feature type="region of interest" description="Disordered" evidence="1">
    <location>
        <begin position="76"/>
        <end position="102"/>
    </location>
</feature>
<dbReference type="SUPFAM" id="SSF54928">
    <property type="entry name" value="RNA-binding domain, RBD"/>
    <property type="match status" value="1"/>
</dbReference>
<dbReference type="EMBL" id="GEZM01086531">
    <property type="protein sequence ID" value="JAV59259.1"/>
    <property type="molecule type" value="Transcribed_RNA"/>
</dbReference>
<keyword evidence="5" id="KW-1185">Reference proteome</keyword>
<dbReference type="InParanoid" id="A0A1Y1KCS0"/>
<dbReference type="InterPro" id="IPR012677">
    <property type="entry name" value="Nucleotide-bd_a/b_plait_sf"/>
</dbReference>
<reference evidence="4 5" key="2">
    <citation type="journal article" date="2018" name="Elife">
        <title>Firefly genomes illuminate parallel origins of bioluminescence in beetles.</title>
        <authorList>
            <person name="Fallon T.R."/>
            <person name="Lower S.E."/>
            <person name="Chang C.H."/>
            <person name="Bessho-Uehara M."/>
            <person name="Martin G.J."/>
            <person name="Bewick A.J."/>
            <person name="Behringer M."/>
            <person name="Debat H.J."/>
            <person name="Wong I."/>
            <person name="Day J.C."/>
            <person name="Suvorov A."/>
            <person name="Silva C.J."/>
            <person name="Stanger-Hall K.F."/>
            <person name="Hall D.W."/>
            <person name="Schmitz R.J."/>
            <person name="Nelson D.R."/>
            <person name="Lewis S.M."/>
            <person name="Shigenobu S."/>
            <person name="Bybee S.M."/>
            <person name="Larracuente A.M."/>
            <person name="Oba Y."/>
            <person name="Weng J.K."/>
        </authorList>
    </citation>
    <scope>NUCLEOTIDE SEQUENCE [LARGE SCALE GENOMIC DNA]</scope>
    <source>
        <strain evidence="4">1611_PpyrPB1</strain>
        <tissue evidence="4">Whole body</tissue>
    </source>
</reference>
<dbReference type="SMART" id="SM00333">
    <property type="entry name" value="TUDOR"/>
    <property type="match status" value="5"/>
</dbReference>
<accession>A0A1Y1KCS0</accession>